<dbReference type="AlphaFoldDB" id="A0A371JVW7"/>
<sequence length="232" mass="27802">MVFIGCQSKKDVASTEDLLSVMKTKNAGKWFENFRFKQHTIRFNEEGKKIDSTVWYESVGYPYNFRIDRDVSQGIYTIFKNDSTYNFRNDTLVRTTNKPATHLLFKGGLYFISLEETLAKLKKYNYDVSAFRKDVFKGEPAYVVGGEDNQFWIHAENFYCMRRIYKTDNNQKVDVVYEDFKPLDKGWVEQKVTFFVAGKKRLEEFYFDIKTIEEFDKRIYDVNQNYKWYTNY</sequence>
<comment type="caution">
    <text evidence="1">The sequence shown here is derived from an EMBL/GenBank/DDBJ whole genome shotgun (WGS) entry which is preliminary data.</text>
</comment>
<name>A0A371JVW7_9FLAO</name>
<organism evidence="1 2">
    <name type="scientific">Flagellimonas nanhaiensis</name>
    <dbReference type="NCBI Taxonomy" id="2292706"/>
    <lineage>
        <taxon>Bacteria</taxon>
        <taxon>Pseudomonadati</taxon>
        <taxon>Bacteroidota</taxon>
        <taxon>Flavobacteriia</taxon>
        <taxon>Flavobacteriales</taxon>
        <taxon>Flavobacteriaceae</taxon>
        <taxon>Flagellimonas</taxon>
    </lineage>
</organism>
<accession>A0A371JVW7</accession>
<protein>
    <recommendedName>
        <fullName evidence="3">Outer membrane lipoprotein-sorting protein</fullName>
    </recommendedName>
</protein>
<evidence type="ECO:0008006" key="3">
    <source>
        <dbReference type="Google" id="ProtNLM"/>
    </source>
</evidence>
<dbReference type="Proteomes" id="UP000261828">
    <property type="component" value="Unassembled WGS sequence"/>
</dbReference>
<dbReference type="EMBL" id="QTJX01000001">
    <property type="protein sequence ID" value="RDY61933.1"/>
    <property type="molecule type" value="Genomic_DNA"/>
</dbReference>
<gene>
    <name evidence="1" type="ORF">DX873_07260</name>
</gene>
<evidence type="ECO:0000313" key="2">
    <source>
        <dbReference type="Proteomes" id="UP000261828"/>
    </source>
</evidence>
<keyword evidence="2" id="KW-1185">Reference proteome</keyword>
<evidence type="ECO:0000313" key="1">
    <source>
        <dbReference type="EMBL" id="RDY61933.1"/>
    </source>
</evidence>
<proteinExistence type="predicted"/>
<reference evidence="1 2" key="1">
    <citation type="submission" date="2018-08" db="EMBL/GenBank/DDBJ databases">
        <title>Muricauda nanhaiensis sp. nov., isolated from seawater of the South China Sea.</title>
        <authorList>
            <person name="Dang Y."/>
        </authorList>
    </citation>
    <scope>NUCLEOTIDE SEQUENCE [LARGE SCALE GENOMIC DNA]</scope>
    <source>
        <strain evidence="1 2">SM1704</strain>
    </source>
</reference>